<gene>
    <name evidence="5" type="primary">rplY</name>
    <name evidence="5" type="synonym">ctc</name>
    <name evidence="9" type="ORF">C7377_0556</name>
</gene>
<dbReference type="CDD" id="cd00495">
    <property type="entry name" value="Ribosomal_L25_TL5_CTC"/>
    <property type="match status" value="1"/>
</dbReference>
<dbReference type="NCBIfam" id="TIGR00731">
    <property type="entry name" value="bL25_bact_ctc"/>
    <property type="match status" value="1"/>
</dbReference>
<evidence type="ECO:0000256" key="5">
    <source>
        <dbReference type="HAMAP-Rule" id="MF_01334"/>
    </source>
</evidence>
<dbReference type="PANTHER" id="PTHR33284:SF1">
    <property type="entry name" value="RIBOSOMAL PROTEIN L25_GLN-TRNA SYNTHETASE, ANTI-CODON-BINDING DOMAIN-CONTAINING PROTEIN"/>
    <property type="match status" value="1"/>
</dbReference>
<dbReference type="Gene3D" id="2.40.240.10">
    <property type="entry name" value="Ribosomal Protein L25, Chain P"/>
    <property type="match status" value="1"/>
</dbReference>
<dbReference type="SUPFAM" id="SSF50715">
    <property type="entry name" value="Ribosomal protein L25-like"/>
    <property type="match status" value="1"/>
</dbReference>
<comment type="function">
    <text evidence="5">This is one of the proteins that binds to the 5S RNA in the ribosome where it forms part of the central protuberance.</text>
</comment>
<comment type="subunit">
    <text evidence="5">Part of the 50S ribosomal subunit; part of the 5S rRNA/L5/L18/L25 subcomplex. Contacts the 5S rRNA. Binds to the 5S rRNA independently of L5 and L18.</text>
</comment>
<keyword evidence="4 5" id="KW-0687">Ribonucleoprotein</keyword>
<dbReference type="InterPro" id="IPR037121">
    <property type="entry name" value="Ribosomal_bL25_C"/>
</dbReference>
<proteinExistence type="inferred from homology"/>
<organism evidence="9 10">
    <name type="scientific">Balneicella halophila</name>
    <dbReference type="NCBI Taxonomy" id="1537566"/>
    <lineage>
        <taxon>Bacteria</taxon>
        <taxon>Pseudomonadati</taxon>
        <taxon>Bacteroidota</taxon>
        <taxon>Bacteroidia</taxon>
        <taxon>Bacteroidales</taxon>
        <taxon>Balneicellaceae</taxon>
        <taxon>Balneicella</taxon>
    </lineage>
</organism>
<keyword evidence="10" id="KW-1185">Reference proteome</keyword>
<evidence type="ECO:0000256" key="1">
    <source>
        <dbReference type="ARBA" id="ARBA00022730"/>
    </source>
</evidence>
<feature type="domain" description="Large ribosomal subunit protein bL25 L25" evidence="7">
    <location>
        <begin position="6"/>
        <end position="90"/>
    </location>
</feature>
<evidence type="ECO:0000313" key="10">
    <source>
        <dbReference type="Proteomes" id="UP000251835"/>
    </source>
</evidence>
<evidence type="ECO:0000256" key="6">
    <source>
        <dbReference type="SAM" id="MobiDB-lite"/>
    </source>
</evidence>
<evidence type="ECO:0000259" key="7">
    <source>
        <dbReference type="Pfam" id="PF01386"/>
    </source>
</evidence>
<dbReference type="NCBIfam" id="NF004132">
    <property type="entry name" value="PRK05618.2-2"/>
    <property type="match status" value="1"/>
</dbReference>
<dbReference type="GO" id="GO:0006412">
    <property type="term" value="P:translation"/>
    <property type="evidence" value="ECO:0007669"/>
    <property type="project" value="UniProtKB-UniRule"/>
</dbReference>
<dbReference type="Proteomes" id="UP000251835">
    <property type="component" value="Unassembled WGS sequence"/>
</dbReference>
<dbReference type="OrthoDB" id="9786489at2"/>
<dbReference type="InterPro" id="IPR029751">
    <property type="entry name" value="Ribosomal_L25_dom"/>
</dbReference>
<evidence type="ECO:0000259" key="8">
    <source>
        <dbReference type="Pfam" id="PF14693"/>
    </source>
</evidence>
<name>A0A7L4URG1_BALHA</name>
<dbReference type="InterPro" id="IPR020057">
    <property type="entry name" value="Ribosomal_bL25_b-dom"/>
</dbReference>
<dbReference type="Gene3D" id="2.170.120.20">
    <property type="entry name" value="Ribosomal protein L25, beta domain"/>
    <property type="match status" value="1"/>
</dbReference>
<evidence type="ECO:0000256" key="3">
    <source>
        <dbReference type="ARBA" id="ARBA00022980"/>
    </source>
</evidence>
<dbReference type="GO" id="GO:0003735">
    <property type="term" value="F:structural constituent of ribosome"/>
    <property type="evidence" value="ECO:0007669"/>
    <property type="project" value="InterPro"/>
</dbReference>
<dbReference type="AlphaFoldDB" id="A0A7L4URG1"/>
<accession>A0A7L4URG1</accession>
<dbReference type="Pfam" id="PF14693">
    <property type="entry name" value="Ribosomal_TL5_C"/>
    <property type="match status" value="1"/>
</dbReference>
<dbReference type="InterPro" id="IPR020056">
    <property type="entry name" value="Rbsml_bL25/Gln-tRNA_synth_N"/>
</dbReference>
<dbReference type="GO" id="GO:0022625">
    <property type="term" value="C:cytosolic large ribosomal subunit"/>
    <property type="evidence" value="ECO:0007669"/>
    <property type="project" value="TreeGrafter"/>
</dbReference>
<dbReference type="Pfam" id="PF01386">
    <property type="entry name" value="Ribosomal_L25p"/>
    <property type="match status" value="1"/>
</dbReference>
<reference evidence="9 10" key="1">
    <citation type="submission" date="2018-05" db="EMBL/GenBank/DDBJ databases">
        <title>Genomic Encyclopedia of Type Strains, Phase IV (KMG-IV): sequencing the most valuable type-strain genomes for metagenomic binning, comparative biology and taxonomic classification.</title>
        <authorList>
            <person name="Goeker M."/>
        </authorList>
    </citation>
    <scope>NUCLEOTIDE SEQUENCE [LARGE SCALE GENOMIC DNA]</scope>
    <source>
        <strain evidence="9 10">DSM 28579</strain>
    </source>
</reference>
<evidence type="ECO:0000256" key="4">
    <source>
        <dbReference type="ARBA" id="ARBA00023274"/>
    </source>
</evidence>
<feature type="domain" description="Large ribosomal subunit protein bL25 beta" evidence="8">
    <location>
        <begin position="99"/>
        <end position="178"/>
    </location>
</feature>
<keyword evidence="2 5" id="KW-0694">RNA-binding</keyword>
<sequence>MKTFDLAGESRETTGKKAAKAFRAEGKVPCVVYGKGDNVHFVAEAKSFTKLIYTPNSYIVNLSIDGKEETAIVKDVQFHPVSDEILHVDFARVDTKNPIVIEVPVKTEGLAKGVKAGGKLHLSTRKLRVKALMENLPDVLTVNVTNLTLGKSILVEDLEFDNIELVNSPKAVVAQVKLTRAAKSADDDFDDEDEDEEESSGEGEENKEEAAE</sequence>
<protein>
    <recommendedName>
        <fullName evidence="5">Large ribosomal subunit protein bL25</fullName>
    </recommendedName>
    <alternativeName>
        <fullName evidence="5">General stress protein CTC</fullName>
    </alternativeName>
</protein>
<dbReference type="InterPro" id="IPR020930">
    <property type="entry name" value="Ribosomal_uL5_bac-type"/>
</dbReference>
<dbReference type="PANTHER" id="PTHR33284">
    <property type="entry name" value="RIBOSOMAL PROTEIN L25/GLN-TRNA SYNTHETASE, ANTI-CODON-BINDING DOMAIN-CONTAINING PROTEIN"/>
    <property type="match status" value="1"/>
</dbReference>
<evidence type="ECO:0000313" key="9">
    <source>
        <dbReference type="EMBL" id="PVX52249.1"/>
    </source>
</evidence>
<dbReference type="RefSeq" id="WP_116495790.1">
    <property type="nucleotide sequence ID" value="NZ_QENZ01000003.1"/>
</dbReference>
<dbReference type="InterPro" id="IPR001021">
    <property type="entry name" value="Ribosomal_bL25_long"/>
</dbReference>
<keyword evidence="3 5" id="KW-0689">Ribosomal protein</keyword>
<dbReference type="EMBL" id="QENZ01000003">
    <property type="protein sequence ID" value="PVX52249.1"/>
    <property type="molecule type" value="Genomic_DNA"/>
</dbReference>
<evidence type="ECO:0000256" key="2">
    <source>
        <dbReference type="ARBA" id="ARBA00022884"/>
    </source>
</evidence>
<feature type="compositionally biased region" description="Acidic residues" evidence="6">
    <location>
        <begin position="187"/>
        <end position="212"/>
    </location>
</feature>
<dbReference type="InterPro" id="IPR011035">
    <property type="entry name" value="Ribosomal_bL25/Gln-tRNA_synth"/>
</dbReference>
<feature type="region of interest" description="Disordered" evidence="6">
    <location>
        <begin position="181"/>
        <end position="212"/>
    </location>
</feature>
<comment type="caution">
    <text evidence="9">The sequence shown here is derived from an EMBL/GenBank/DDBJ whole genome shotgun (WGS) entry which is preliminary data.</text>
</comment>
<keyword evidence="1 5" id="KW-0699">rRNA-binding</keyword>
<comment type="similarity">
    <text evidence="5">Belongs to the bacterial ribosomal protein bL25 family. CTC subfamily.</text>
</comment>
<dbReference type="HAMAP" id="MF_01334">
    <property type="entry name" value="Ribosomal_bL25_CTC"/>
    <property type="match status" value="1"/>
</dbReference>
<dbReference type="GO" id="GO:0008097">
    <property type="term" value="F:5S rRNA binding"/>
    <property type="evidence" value="ECO:0007669"/>
    <property type="project" value="InterPro"/>
</dbReference>